<evidence type="ECO:0000256" key="1">
    <source>
        <dbReference type="ARBA" id="ARBA00023015"/>
    </source>
</evidence>
<evidence type="ECO:0000256" key="3">
    <source>
        <dbReference type="ARBA" id="ARBA00023163"/>
    </source>
</evidence>
<evidence type="ECO:0000256" key="4">
    <source>
        <dbReference type="SAM" id="MobiDB-lite"/>
    </source>
</evidence>
<dbReference type="SUPFAM" id="SSF53822">
    <property type="entry name" value="Periplasmic binding protein-like I"/>
    <property type="match status" value="1"/>
</dbReference>
<evidence type="ECO:0000256" key="2">
    <source>
        <dbReference type="ARBA" id="ARBA00023125"/>
    </source>
</evidence>
<dbReference type="Gene3D" id="1.10.260.40">
    <property type="entry name" value="lambda repressor-like DNA-binding domains"/>
    <property type="match status" value="1"/>
</dbReference>
<dbReference type="CDD" id="cd01392">
    <property type="entry name" value="HTH_LacI"/>
    <property type="match status" value="1"/>
</dbReference>
<keyword evidence="1" id="KW-0805">Transcription regulation</keyword>
<keyword evidence="3" id="KW-0804">Transcription</keyword>
<dbReference type="Proteomes" id="UP001499930">
    <property type="component" value="Unassembled WGS sequence"/>
</dbReference>
<dbReference type="SMART" id="SM00354">
    <property type="entry name" value="HTH_LACI"/>
    <property type="match status" value="1"/>
</dbReference>
<gene>
    <name evidence="6" type="ORF">GCM10017559_81240</name>
</gene>
<dbReference type="Gene3D" id="3.40.50.2300">
    <property type="match status" value="2"/>
</dbReference>
<dbReference type="PANTHER" id="PTHR30146">
    <property type="entry name" value="LACI-RELATED TRANSCRIPTIONAL REPRESSOR"/>
    <property type="match status" value="1"/>
</dbReference>
<feature type="domain" description="HTH lacI-type" evidence="5">
    <location>
        <begin position="7"/>
        <end position="62"/>
    </location>
</feature>
<organism evidence="6 7">
    <name type="scientific">Streptosporangium longisporum</name>
    <dbReference type="NCBI Taxonomy" id="46187"/>
    <lineage>
        <taxon>Bacteria</taxon>
        <taxon>Bacillati</taxon>
        <taxon>Actinomycetota</taxon>
        <taxon>Actinomycetes</taxon>
        <taxon>Streptosporangiales</taxon>
        <taxon>Streptosporangiaceae</taxon>
        <taxon>Streptosporangium</taxon>
    </lineage>
</organism>
<dbReference type="InterPro" id="IPR010982">
    <property type="entry name" value="Lambda_DNA-bd_dom_sf"/>
</dbReference>
<dbReference type="CDD" id="cd06267">
    <property type="entry name" value="PBP1_LacI_sugar_binding-like"/>
    <property type="match status" value="1"/>
</dbReference>
<comment type="caution">
    <text evidence="6">The sequence shown here is derived from an EMBL/GenBank/DDBJ whole genome shotgun (WGS) entry which is preliminary data.</text>
</comment>
<accession>A0ABP6LFP4</accession>
<reference evidence="7" key="1">
    <citation type="journal article" date="2019" name="Int. J. Syst. Evol. Microbiol.">
        <title>The Global Catalogue of Microorganisms (GCM) 10K type strain sequencing project: providing services to taxonomists for standard genome sequencing and annotation.</title>
        <authorList>
            <consortium name="The Broad Institute Genomics Platform"/>
            <consortium name="The Broad Institute Genome Sequencing Center for Infectious Disease"/>
            <person name="Wu L."/>
            <person name="Ma J."/>
        </authorList>
    </citation>
    <scope>NUCLEOTIDE SEQUENCE [LARGE SCALE GENOMIC DNA]</scope>
    <source>
        <strain evidence="7">JCM 3106</strain>
    </source>
</reference>
<proteinExistence type="predicted"/>
<dbReference type="EMBL" id="BAAAWD010000031">
    <property type="protein sequence ID" value="GAA3040498.1"/>
    <property type="molecule type" value="Genomic_DNA"/>
</dbReference>
<dbReference type="Pfam" id="PF00356">
    <property type="entry name" value="LacI"/>
    <property type="match status" value="1"/>
</dbReference>
<dbReference type="Pfam" id="PF13377">
    <property type="entry name" value="Peripla_BP_3"/>
    <property type="match status" value="1"/>
</dbReference>
<evidence type="ECO:0000259" key="5">
    <source>
        <dbReference type="PROSITE" id="PS50932"/>
    </source>
</evidence>
<dbReference type="PROSITE" id="PS50932">
    <property type="entry name" value="HTH_LACI_2"/>
    <property type="match status" value="1"/>
</dbReference>
<name>A0ABP6LFP4_9ACTN</name>
<dbReference type="PANTHER" id="PTHR30146:SF153">
    <property type="entry name" value="LACTOSE OPERON REPRESSOR"/>
    <property type="match status" value="1"/>
</dbReference>
<dbReference type="InterPro" id="IPR046335">
    <property type="entry name" value="LacI/GalR-like_sensor"/>
</dbReference>
<dbReference type="InterPro" id="IPR028082">
    <property type="entry name" value="Peripla_BP_I"/>
</dbReference>
<feature type="region of interest" description="Disordered" evidence="4">
    <location>
        <begin position="327"/>
        <end position="354"/>
    </location>
</feature>
<dbReference type="SUPFAM" id="SSF47413">
    <property type="entry name" value="lambda repressor-like DNA-binding domains"/>
    <property type="match status" value="1"/>
</dbReference>
<dbReference type="GO" id="GO:0003677">
    <property type="term" value="F:DNA binding"/>
    <property type="evidence" value="ECO:0007669"/>
    <property type="project" value="UniProtKB-KW"/>
</dbReference>
<keyword evidence="7" id="KW-1185">Reference proteome</keyword>
<dbReference type="InterPro" id="IPR000843">
    <property type="entry name" value="HTH_LacI"/>
</dbReference>
<protein>
    <submittedName>
        <fullName evidence="6">LacI family DNA-binding transcriptional regulator</fullName>
    </submittedName>
</protein>
<sequence length="354" mass="37217">MLAGMTRRLAEVARRVGTSEATVSRVLNGRPGVSETTRRAVLDALDALGYERPTRLRRDRARLVGLVFPDLRNPVFPAFAEVAGGALAQQGFTSVLCTRTPGGSQEAGRVDAMLAQHVSGVLFAGGAYADADAGHEHYERIRERRLPAVLVNAAVGHLGFSRVSCDDVAAARMAAGHLHALGHRRIGMILGPADHLPSRRKLDAFAAYARERGLEGGDRLVEHAVFSMEGGQAAAARLVGAGVTALVCGSDLLALGAVRAVRREGLRVPQDVSVIGYDDSPLMNRTDPPLTTVRQPIEAMGRAAVELLVAQIDAAARPGGELLFDPELVVRASTAPPPPPPSSSSPPPSSLPSS</sequence>
<evidence type="ECO:0000313" key="6">
    <source>
        <dbReference type="EMBL" id="GAA3040498.1"/>
    </source>
</evidence>
<keyword evidence="2 6" id="KW-0238">DNA-binding</keyword>
<evidence type="ECO:0000313" key="7">
    <source>
        <dbReference type="Proteomes" id="UP001499930"/>
    </source>
</evidence>
<feature type="compositionally biased region" description="Pro residues" evidence="4">
    <location>
        <begin position="335"/>
        <end position="354"/>
    </location>
</feature>